<evidence type="ECO:0000256" key="1">
    <source>
        <dbReference type="ARBA" id="ARBA00004123"/>
    </source>
</evidence>
<keyword evidence="10" id="KW-0805">Transcription regulation</keyword>
<comment type="subunit">
    <text evidence="15">Interacts with histone H3, ESR1, KAT2B and PELP1; the interactions occur in a estrogen-dependent manner. Interacts with beta-tubulin and VIM. Interacts (via C-terminal) with PHAF1; the interaction is requrired for the association with the phagophore.</text>
</comment>
<evidence type="ECO:0000313" key="20">
    <source>
        <dbReference type="Ensembl" id="ENSEBUP00000005349.1"/>
    </source>
</evidence>
<accession>A0A8C4NDX5</accession>
<evidence type="ECO:0000256" key="17">
    <source>
        <dbReference type="SAM" id="MobiDB-lite"/>
    </source>
</evidence>
<dbReference type="GO" id="GO:0006914">
    <property type="term" value="P:autophagy"/>
    <property type="evidence" value="ECO:0007669"/>
    <property type="project" value="InterPro"/>
</dbReference>
<feature type="compositionally biased region" description="Low complexity" evidence="17">
    <location>
        <begin position="868"/>
        <end position="881"/>
    </location>
</feature>
<feature type="domain" description="BCAS3" evidence="18">
    <location>
        <begin position="696"/>
        <end position="750"/>
    </location>
</feature>
<dbReference type="GO" id="GO:0005634">
    <property type="term" value="C:nucleus"/>
    <property type="evidence" value="ECO:0007669"/>
    <property type="project" value="UniProtKB-SubCell"/>
</dbReference>
<dbReference type="GO" id="GO:0000407">
    <property type="term" value="C:phagophore assembly site"/>
    <property type="evidence" value="ECO:0007669"/>
    <property type="project" value="UniProtKB-SubCell"/>
</dbReference>
<evidence type="ECO:0000256" key="15">
    <source>
        <dbReference type="ARBA" id="ARBA00066095"/>
    </source>
</evidence>
<keyword evidence="4" id="KW-0963">Cytoplasm</keyword>
<evidence type="ECO:0000256" key="4">
    <source>
        <dbReference type="ARBA" id="ARBA00022490"/>
    </source>
</evidence>
<dbReference type="InterPro" id="IPR036322">
    <property type="entry name" value="WD40_repeat_dom_sf"/>
</dbReference>
<feature type="region of interest" description="Disordered" evidence="17">
    <location>
        <begin position="865"/>
        <end position="907"/>
    </location>
</feature>
<keyword evidence="13" id="KW-0539">Nucleus</keyword>
<keyword evidence="7" id="KW-0037">Angiogenesis</keyword>
<evidence type="ECO:0000259" key="18">
    <source>
        <dbReference type="Pfam" id="PF12490"/>
    </source>
</evidence>
<evidence type="ECO:0000256" key="2">
    <source>
        <dbReference type="ARBA" id="ARBA00004245"/>
    </source>
</evidence>
<proteinExistence type="inferred from homology"/>
<evidence type="ECO:0000256" key="16">
    <source>
        <dbReference type="ARBA" id="ARBA00074831"/>
    </source>
</evidence>
<evidence type="ECO:0000256" key="7">
    <source>
        <dbReference type="ARBA" id="ARBA00022657"/>
    </source>
</evidence>
<feature type="region of interest" description="Disordered" evidence="17">
    <location>
        <begin position="463"/>
        <end position="494"/>
    </location>
</feature>
<dbReference type="Proteomes" id="UP000694388">
    <property type="component" value="Unplaced"/>
</dbReference>
<keyword evidence="21" id="KW-1185">Reference proteome</keyword>
<dbReference type="Pfam" id="PF21034">
    <property type="entry name" value="BCAS3_WD40"/>
    <property type="match status" value="1"/>
</dbReference>
<dbReference type="GO" id="GO:0001525">
    <property type="term" value="P:angiogenesis"/>
    <property type="evidence" value="ECO:0007669"/>
    <property type="project" value="UniProtKB-KW"/>
</dbReference>
<dbReference type="GO" id="GO:0005856">
    <property type="term" value="C:cytoskeleton"/>
    <property type="evidence" value="ECO:0007669"/>
    <property type="project" value="UniProtKB-SubCell"/>
</dbReference>
<keyword evidence="9" id="KW-0007">Acetylation</keyword>
<evidence type="ECO:0000256" key="8">
    <source>
        <dbReference type="ARBA" id="ARBA00022843"/>
    </source>
</evidence>
<evidence type="ECO:0000256" key="10">
    <source>
        <dbReference type="ARBA" id="ARBA00023015"/>
    </source>
</evidence>
<feature type="region of interest" description="Disordered" evidence="17">
    <location>
        <begin position="290"/>
        <end position="309"/>
    </location>
</feature>
<dbReference type="FunFam" id="2.130.10.10:FF:000422">
    <property type="entry name" value="BCAS3 microtubule-associated cell migration factor"/>
    <property type="match status" value="1"/>
</dbReference>
<evidence type="ECO:0000256" key="9">
    <source>
        <dbReference type="ARBA" id="ARBA00022990"/>
    </source>
</evidence>
<keyword evidence="6" id="KW-0597">Phosphoprotein</keyword>
<dbReference type="PANTHER" id="PTHR13268">
    <property type="entry name" value="BREAST CARCINOMA AMPLIFIED SEQUENCE 3"/>
    <property type="match status" value="1"/>
</dbReference>
<dbReference type="Pfam" id="PF12490">
    <property type="entry name" value="BCAS3"/>
    <property type="match status" value="1"/>
</dbReference>
<comment type="subcellular location">
    <subcellularLocation>
        <location evidence="2">Cytoplasm</location>
        <location evidence="2">Cytoskeleton</location>
    </subcellularLocation>
    <subcellularLocation>
        <location evidence="1">Nucleus</location>
    </subcellularLocation>
    <subcellularLocation>
        <location evidence="3">Preautophagosomal structure</location>
    </subcellularLocation>
</comment>
<dbReference type="Ensembl" id="ENSEBUT00000005726.1">
    <property type="protein sequence ID" value="ENSEBUP00000005288.1"/>
    <property type="gene ID" value="ENSEBUG00000003614.1"/>
</dbReference>
<protein>
    <recommendedName>
        <fullName evidence="16">BCAS3 microtubule associated cell migration factor</fullName>
    </recommendedName>
</protein>
<comment type="similarity">
    <text evidence="14">Belongs to the BCAS3 family.</text>
</comment>
<dbReference type="GO" id="GO:0042594">
    <property type="term" value="P:response to starvation"/>
    <property type="evidence" value="ECO:0007669"/>
    <property type="project" value="TreeGrafter"/>
</dbReference>
<dbReference type="PANTHER" id="PTHR13268:SF0">
    <property type="entry name" value="BCAS3 MICROTUBULE ASSOCIATED CELL MIGRATION FACTOR"/>
    <property type="match status" value="1"/>
</dbReference>
<keyword evidence="11" id="KW-0804">Transcription</keyword>
<feature type="compositionally biased region" description="Low complexity" evidence="17">
    <location>
        <begin position="476"/>
        <end position="494"/>
    </location>
</feature>
<keyword evidence="12" id="KW-0206">Cytoskeleton</keyword>
<reference evidence="20" key="1">
    <citation type="submission" date="2025-05" db="UniProtKB">
        <authorList>
            <consortium name="Ensembl"/>
        </authorList>
    </citation>
    <scope>IDENTIFICATION</scope>
</reference>
<sequence>MSVTAEEPRRGSRGTVGVTVRPQPVTEQSYMESVFTFLHDVVPQAYSGGSIVDGREKVLWVRFDEADINDVGRNSMFEQCPGPGDTPPLLLTLGYSNGLQIWSLPESGEAQEVFSMRHGPVRTARLLPAPLPVLARRDLFTEKRPLLATCDSISSSVGQAYCAVDVRSLRTGDVVKSIQFKTPIFDILANQRILLVALQEKVAAFDACSFSKKFFITSCFPSSGPNPNPLALGARWLAYSDNKLVQRHQSYGGVSGDAVQSYTATVISAAKTIKSGLSLFGEAVGRLTGGRSLSSSSEEEGAIGGPRRQSLTQGVVTITDIERAQGQVQVSDDHEGDAIVAHFPAHDHRPISALSFDASGMLLVTADCQGHDFHVFRILAHPLLAAQAAVRHLYTLHRGDTEAQVQDITMSQDSRWVAVTTLRGTSHVFPINPYGGAPCARTHLSPRVVNRVSRFQRSAGLEEIEADIASKPTGRSNSPVPSLSPSPSASPCHSRLARQESFCNRINNNPGNPRLPPFPHPMTIAPLIQIRQPVSLGRVSKSSGPGFLASGCLALKPPCKNKGGGSPQQACSKGSSGMELCVAARFAPSRSQFLNSTAVSREKDRASVVDNLFVACSYGMLLEYQLDLQPAFGAAKISDESSLDLLASPRCSWTLARSALWDEARPPFDNNHPLLLASDTVQAWRGRRDGHSCTNCGSNESLSSDPGVEGEEWLSQVEIVTHTGPHRRLWMGPQFQFKTVQSSGQTMVLSSSSSALLSQGTPEPLQPDIMDLHSLRLQPVRSDPVTMPRPSSAPRAAALEIEAGSGMFEQNSLLLEVSHSWPDSSAIGRGVTDPVDEGLRERIADAMVESPGVCPPDHAVELRREGSIETLSNSSGSTSGSFPRAYESYRASLPGLDTPLPLQDDDG</sequence>
<feature type="domain" description="BCAS3 WD40" evidence="19">
    <location>
        <begin position="56"/>
        <end position="534"/>
    </location>
</feature>
<dbReference type="SUPFAM" id="SSF50978">
    <property type="entry name" value="WD40 repeat-like"/>
    <property type="match status" value="1"/>
</dbReference>
<evidence type="ECO:0000313" key="21">
    <source>
        <dbReference type="Proteomes" id="UP000694388"/>
    </source>
</evidence>
<dbReference type="GeneTree" id="ENSGT00390000006454"/>
<evidence type="ECO:0000256" key="13">
    <source>
        <dbReference type="ARBA" id="ARBA00023242"/>
    </source>
</evidence>
<dbReference type="InterPro" id="IPR045142">
    <property type="entry name" value="BCAS3-like"/>
</dbReference>
<evidence type="ECO:0000256" key="12">
    <source>
        <dbReference type="ARBA" id="ARBA00023212"/>
    </source>
</evidence>
<organism evidence="20 21">
    <name type="scientific">Eptatretus burgeri</name>
    <name type="common">Inshore hagfish</name>
    <dbReference type="NCBI Taxonomy" id="7764"/>
    <lineage>
        <taxon>Eukaryota</taxon>
        <taxon>Metazoa</taxon>
        <taxon>Chordata</taxon>
        <taxon>Craniata</taxon>
        <taxon>Vertebrata</taxon>
        <taxon>Cyclostomata</taxon>
        <taxon>Myxini</taxon>
        <taxon>Myxiniformes</taxon>
        <taxon>Myxinidae</taxon>
        <taxon>Eptatretinae</taxon>
        <taxon>Eptatretus</taxon>
    </lineage>
</organism>
<evidence type="ECO:0000256" key="6">
    <source>
        <dbReference type="ARBA" id="ARBA00022553"/>
    </source>
</evidence>
<keyword evidence="5" id="KW-1017">Isopeptide bond</keyword>
<evidence type="ECO:0000259" key="19">
    <source>
        <dbReference type="Pfam" id="PF21034"/>
    </source>
</evidence>
<evidence type="ECO:0000256" key="11">
    <source>
        <dbReference type="ARBA" id="ARBA00023163"/>
    </source>
</evidence>
<dbReference type="InterPro" id="IPR048382">
    <property type="entry name" value="BCAS3_WD40"/>
</dbReference>
<dbReference type="Ensembl" id="ENSEBUT00000005787.1">
    <property type="protein sequence ID" value="ENSEBUP00000005349.1"/>
    <property type="gene ID" value="ENSEBUG00000003614.1"/>
</dbReference>
<name>A0A8C4NDX5_EPTBU</name>
<evidence type="ECO:0000256" key="3">
    <source>
        <dbReference type="ARBA" id="ARBA00004329"/>
    </source>
</evidence>
<evidence type="ECO:0000256" key="14">
    <source>
        <dbReference type="ARBA" id="ARBA00061169"/>
    </source>
</evidence>
<keyword evidence="8" id="KW-0832">Ubl conjugation</keyword>
<dbReference type="AlphaFoldDB" id="A0A8C4NDX5"/>
<evidence type="ECO:0000256" key="5">
    <source>
        <dbReference type="ARBA" id="ARBA00022499"/>
    </source>
</evidence>
<dbReference type="InterPro" id="IPR022175">
    <property type="entry name" value="BCAS3_dom"/>
</dbReference>